<proteinExistence type="predicted"/>
<dbReference type="AlphaFoldDB" id="A0A0W1R9W8"/>
<evidence type="ECO:0000256" key="1">
    <source>
        <dbReference type="SAM" id="Phobius"/>
    </source>
</evidence>
<dbReference type="STRING" id="1514971.AUR64_11660"/>
<feature type="transmembrane region" description="Helical" evidence="1">
    <location>
        <begin position="327"/>
        <end position="346"/>
    </location>
</feature>
<comment type="caution">
    <text evidence="3">The sequence shown here is derived from an EMBL/GenBank/DDBJ whole genome shotgun (WGS) entry which is preliminary data.</text>
</comment>
<feature type="transmembrane region" description="Helical" evidence="1">
    <location>
        <begin position="221"/>
        <end position="240"/>
    </location>
</feature>
<dbReference type="NCBIfam" id="TIGR03663">
    <property type="entry name" value="flippase activity-associated protein Agl23"/>
    <property type="match status" value="1"/>
</dbReference>
<feature type="transmembrane region" description="Helical" evidence="1">
    <location>
        <begin position="295"/>
        <end position="315"/>
    </location>
</feature>
<feature type="transmembrane region" description="Helical" evidence="1">
    <location>
        <begin position="86"/>
        <end position="106"/>
    </location>
</feature>
<reference evidence="3 4" key="1">
    <citation type="submission" date="2015-12" db="EMBL/GenBank/DDBJ databases">
        <title>Haloprofundus marisrubri gen. nov., sp. nov., an extremely halophilic archaeon isolated from the Discovery deep brine-seawater interface in the Red Sea.</title>
        <authorList>
            <person name="Zhang G."/>
            <person name="Stingl U."/>
            <person name="Rashid M."/>
        </authorList>
    </citation>
    <scope>NUCLEOTIDE SEQUENCE [LARGE SCALE GENOMIC DNA]</scope>
    <source>
        <strain evidence="3 4">SB9</strain>
    </source>
</reference>
<dbReference type="PANTHER" id="PTHR41710">
    <property type="entry name" value="GLYCOSYL TRANSFERASE, FAMILY 39"/>
    <property type="match status" value="1"/>
</dbReference>
<dbReference type="Proteomes" id="UP000054387">
    <property type="component" value="Unassembled WGS sequence"/>
</dbReference>
<dbReference type="InterPro" id="IPR038731">
    <property type="entry name" value="RgtA/B/C-like"/>
</dbReference>
<keyword evidence="1" id="KW-0472">Membrane</keyword>
<dbReference type="OrthoDB" id="313515at2157"/>
<gene>
    <name evidence="3" type="ORF">AUR64_11660</name>
</gene>
<dbReference type="EMBL" id="LOPU01000018">
    <property type="protein sequence ID" value="KTG10232.1"/>
    <property type="molecule type" value="Genomic_DNA"/>
</dbReference>
<dbReference type="InterPro" id="IPR019962">
    <property type="entry name" value="CHP03663"/>
</dbReference>
<protein>
    <recommendedName>
        <fullName evidence="2">Glycosyltransferase RgtA/B/C/D-like domain-containing protein</fullName>
    </recommendedName>
</protein>
<accession>A0A0W1R9W8</accession>
<keyword evidence="1" id="KW-0812">Transmembrane</keyword>
<feature type="transmembrane region" description="Helical" evidence="1">
    <location>
        <begin position="352"/>
        <end position="373"/>
    </location>
</feature>
<dbReference type="Pfam" id="PF13231">
    <property type="entry name" value="PMT_2"/>
    <property type="match status" value="1"/>
</dbReference>
<organism evidence="3 4">
    <name type="scientific">Haloprofundus marisrubri</name>
    <dbReference type="NCBI Taxonomy" id="1514971"/>
    <lineage>
        <taxon>Archaea</taxon>
        <taxon>Methanobacteriati</taxon>
        <taxon>Methanobacteriota</taxon>
        <taxon>Stenosarchaea group</taxon>
        <taxon>Halobacteria</taxon>
        <taxon>Halobacteriales</taxon>
        <taxon>Haloferacaceae</taxon>
        <taxon>Haloprofundus</taxon>
    </lineage>
</organism>
<name>A0A0W1R9W8_9EURY</name>
<keyword evidence="1" id="KW-1133">Transmembrane helix</keyword>
<feature type="transmembrane region" description="Helical" evidence="1">
    <location>
        <begin position="139"/>
        <end position="156"/>
    </location>
</feature>
<evidence type="ECO:0000313" key="3">
    <source>
        <dbReference type="EMBL" id="KTG10232.1"/>
    </source>
</evidence>
<feature type="transmembrane region" description="Helical" evidence="1">
    <location>
        <begin position="163"/>
        <end position="196"/>
    </location>
</feature>
<dbReference type="RefSeq" id="WP_058581586.1">
    <property type="nucleotide sequence ID" value="NZ_LOPU01000018.1"/>
</dbReference>
<evidence type="ECO:0000259" key="2">
    <source>
        <dbReference type="Pfam" id="PF13231"/>
    </source>
</evidence>
<feature type="transmembrane region" description="Helical" evidence="1">
    <location>
        <begin position="385"/>
        <end position="407"/>
    </location>
</feature>
<feature type="domain" description="Glycosyltransferase RgtA/B/C/D-like" evidence="2">
    <location>
        <begin position="74"/>
        <end position="200"/>
    </location>
</feature>
<keyword evidence="4" id="KW-1185">Reference proteome</keyword>
<evidence type="ECO:0000313" key="4">
    <source>
        <dbReference type="Proteomes" id="UP000054387"/>
    </source>
</evidence>
<dbReference type="PANTHER" id="PTHR41710:SF2">
    <property type="entry name" value="GLYCOSYL TRANSFERASE FAMILY 39_83 DOMAIN-CONTAINING PROTEIN"/>
    <property type="match status" value="1"/>
</dbReference>
<sequence length="546" mass="59892">MTSRGDAARSRFDRTTLAVVAFAVVGLVARLAGLGARAFHWDEARVGYWTLRYLDSGAFEYRPVAGGTFLPLVNRHVFALLGANDFTGRLVVALAGGLLPLVVLLYRTRLRDDETLAFALVLALEPVLLYYSRFARGEVLLTAFSLLAIGCFLRVVDTGSRRYLYAGVAAVGLALTTSGFAAVTLLCWALAAFLAFDHLRVRGDANPVATAERIWDDVVSWATPLARSLFVLLGVLFVFYAPRAGDDESVGLWNLSTLPATVESAFLGSFRKFWSVRVDYRETNGHELLPYLVDYAELLVTVSLPVLALAVGAFFYDRYLTGGRRPLLHFFGFWAALSLLLVPMLAEQFAPWLAVHTVTALTLPAALGIATLARVGRTGLERDRAVRVGAVALVSLVLVAQVGGVVATNVYGQPGPDDDLAQYAQPSQPLEPMLENASAAMERTNGPDVVYVGDAFYTLNADSDRQPPVSDAWGNRLPLPWYFERLDARQTSVENPNELVMVTGEPAVVVTDRETRSQVARRLEGYESTRYELGLWNREVFVFVKQ</sequence>
<feature type="transmembrane region" description="Helical" evidence="1">
    <location>
        <begin position="12"/>
        <end position="32"/>
    </location>
</feature>